<sequence>MGKAANGAELNSTLTVGKGSAATLNATGRAIAGVGNVLASSATNKLLDEPSGFSWTNVAASAVGSALGSPIVGESGSGNFIMDVGNSILGTAAGYATKKIVNNEGSWNNQNVLVDAFGNAIGNSIASSMMQRPEPRFKGSVDTSKLDAKLAKKFGSEFNAATDKQVSDIAEQKATNLSDTVTILLANEGSGSFYAAEEAAAAYRSGAVLQNFYDSSVGAYNDTVGYLNNVYKQGDEARQHNAEMSAYRNQRYSVGNAAAAAEFDAIGVSGVRVDLNDDAMRAAWALNQKDAFAEVVRTGVVVTAAAALPFTLSAAGIGATITGLVGRSVMPLGFGGTYALNGSVSAGINGVFDSYNSDLDTHSIIRNAALNFTLGGVVGTAAVPGSTVIAGSFIRNPYGQQLAGNVIGNTLVDTGYQLATAGEINLGRLAGVAATSGLGFASGELLGNAISKTRFGSLNQSHVDNYFDKFTTSFNLDDAADSLSNIIGNSGREFTRNLIPKGVSLGKTIVSGNVGGFFFNGTANILDSTSSVIDRNQALNPEFRLFEPGKL</sequence>
<evidence type="ECO:0000313" key="1">
    <source>
        <dbReference type="EMBL" id="MCW8108275.1"/>
    </source>
</evidence>
<accession>A0ABT3P6A0</accession>
<name>A0ABT3P6A0_9ALTE</name>
<evidence type="ECO:0008006" key="3">
    <source>
        <dbReference type="Google" id="ProtNLM"/>
    </source>
</evidence>
<reference evidence="1" key="1">
    <citation type="submission" date="2022-11" db="EMBL/GenBank/DDBJ databases">
        <title>Alteromonas sp. nov., isolated from sea water of the Qingdao.</title>
        <authorList>
            <person name="Wang Q."/>
        </authorList>
    </citation>
    <scope>NUCLEOTIDE SEQUENCE</scope>
    <source>
        <strain evidence="1">ASW11-7</strain>
    </source>
</reference>
<protein>
    <recommendedName>
        <fullName evidence="3">DUF637 domain-containing protein</fullName>
    </recommendedName>
</protein>
<evidence type="ECO:0000313" key="2">
    <source>
        <dbReference type="Proteomes" id="UP001142810"/>
    </source>
</evidence>
<keyword evidence="2" id="KW-1185">Reference proteome</keyword>
<comment type="caution">
    <text evidence="1">The sequence shown here is derived from an EMBL/GenBank/DDBJ whole genome shotgun (WGS) entry which is preliminary data.</text>
</comment>
<dbReference type="Proteomes" id="UP001142810">
    <property type="component" value="Unassembled WGS sequence"/>
</dbReference>
<dbReference type="EMBL" id="JAPFRD010000009">
    <property type="protein sequence ID" value="MCW8108275.1"/>
    <property type="molecule type" value="Genomic_DNA"/>
</dbReference>
<organism evidence="1 2">
    <name type="scientific">Alteromonas aquimaris</name>
    <dbReference type="NCBI Taxonomy" id="2998417"/>
    <lineage>
        <taxon>Bacteria</taxon>
        <taxon>Pseudomonadati</taxon>
        <taxon>Pseudomonadota</taxon>
        <taxon>Gammaproteobacteria</taxon>
        <taxon>Alteromonadales</taxon>
        <taxon>Alteromonadaceae</taxon>
        <taxon>Alteromonas/Salinimonas group</taxon>
        <taxon>Alteromonas</taxon>
    </lineage>
</organism>
<gene>
    <name evidence="1" type="ORF">OPS25_07185</name>
</gene>
<dbReference type="RefSeq" id="WP_265616974.1">
    <property type="nucleotide sequence ID" value="NZ_JAPFRD010000009.1"/>
</dbReference>
<proteinExistence type="predicted"/>